<feature type="compositionally biased region" description="Polar residues" evidence="1">
    <location>
        <begin position="147"/>
        <end position="156"/>
    </location>
</feature>
<dbReference type="EMBL" id="ML143618">
    <property type="protein sequence ID" value="TBU21371.1"/>
    <property type="molecule type" value="Genomic_DNA"/>
</dbReference>
<feature type="compositionally biased region" description="Low complexity" evidence="1">
    <location>
        <begin position="24"/>
        <end position="41"/>
    </location>
</feature>
<protein>
    <submittedName>
        <fullName evidence="2">Uncharacterized protein</fullName>
    </submittedName>
</protein>
<organism evidence="2">
    <name type="scientific">Dichomitus squalens</name>
    <dbReference type="NCBI Taxonomy" id="114155"/>
    <lineage>
        <taxon>Eukaryota</taxon>
        <taxon>Fungi</taxon>
        <taxon>Dikarya</taxon>
        <taxon>Basidiomycota</taxon>
        <taxon>Agaricomycotina</taxon>
        <taxon>Agaricomycetes</taxon>
        <taxon>Polyporales</taxon>
        <taxon>Polyporaceae</taxon>
        <taxon>Dichomitus</taxon>
    </lineage>
</organism>
<accession>A0A4Q9M6V9</accession>
<name>A0A4Q9M6V9_9APHY</name>
<dbReference type="OrthoDB" id="2758429at2759"/>
<evidence type="ECO:0000313" key="2">
    <source>
        <dbReference type="EMBL" id="TBU21371.1"/>
    </source>
</evidence>
<feature type="region of interest" description="Disordered" evidence="1">
    <location>
        <begin position="83"/>
        <end position="286"/>
    </location>
</feature>
<gene>
    <name evidence="2" type="ORF">BD311DRAFT_782962</name>
</gene>
<feature type="compositionally biased region" description="Low complexity" evidence="1">
    <location>
        <begin position="210"/>
        <end position="227"/>
    </location>
</feature>
<evidence type="ECO:0000256" key="1">
    <source>
        <dbReference type="SAM" id="MobiDB-lite"/>
    </source>
</evidence>
<dbReference type="AlphaFoldDB" id="A0A4Q9M6V9"/>
<proteinExistence type="predicted"/>
<dbReference type="Proteomes" id="UP000292957">
    <property type="component" value="Unassembled WGS sequence"/>
</dbReference>
<feature type="region of interest" description="Disordered" evidence="1">
    <location>
        <begin position="24"/>
        <end position="68"/>
    </location>
</feature>
<feature type="compositionally biased region" description="Low complexity" evidence="1">
    <location>
        <begin position="167"/>
        <end position="179"/>
    </location>
</feature>
<reference evidence="2" key="1">
    <citation type="submission" date="2019-01" db="EMBL/GenBank/DDBJ databases">
        <title>Draft genome sequences of three monokaryotic isolates of the white-rot basidiomycete fungus Dichomitus squalens.</title>
        <authorList>
            <consortium name="DOE Joint Genome Institute"/>
            <person name="Lopez S.C."/>
            <person name="Andreopoulos B."/>
            <person name="Pangilinan J."/>
            <person name="Lipzen A."/>
            <person name="Riley R."/>
            <person name="Ahrendt S."/>
            <person name="Ng V."/>
            <person name="Barry K."/>
            <person name="Daum C."/>
            <person name="Grigoriev I.V."/>
            <person name="Hilden K.S."/>
            <person name="Makela M.R."/>
            <person name="de Vries R.P."/>
        </authorList>
    </citation>
    <scope>NUCLEOTIDE SEQUENCE [LARGE SCALE GENOMIC DNA]</scope>
    <source>
        <strain evidence="2">OM18370.1</strain>
    </source>
</reference>
<sequence length="286" mass="29274">MAQRTAERHAARLKAIQDAQEEAASAAAAAAESANAASTSAAPPPAAREPEVEMTESQEDEYHFPSEDDALYAAVDLGALDEGIGRPIDFEDGEGAGAAMEQESQASSVDVPLRQDAPARLNRRATEGANAPHGAPSRAPQPGPAQLQPSPVTLANQDAGFSRQANPSSSSASTSSGSGSRERPRTPSMAGGFNFPAGQQSSRGQPPPRSTSHTGVSASTGSGTSSSLKRTAEIMQGIQSARRAQQGMGLQNPAGGSGAQPPGGRREPFAALEVGEGGDVKRVRRQ</sequence>